<dbReference type="InterPro" id="IPR051811">
    <property type="entry name" value="Cytochrome_c550/c551-like"/>
</dbReference>
<dbReference type="GO" id="GO:0009055">
    <property type="term" value="F:electron transfer activity"/>
    <property type="evidence" value="ECO:0007669"/>
    <property type="project" value="InterPro"/>
</dbReference>
<name>A0AAU7U8Z4_9DEIO</name>
<reference evidence="9" key="1">
    <citation type="submission" date="2024-06" db="EMBL/GenBank/DDBJ databases">
        <title>Draft Genome Sequence of Deinococcus sonorensis Type Strain KR-87, a Biofilm Producing Representative of the Genus Deinococcus.</title>
        <authorList>
            <person name="Boren L.S."/>
            <person name="Grosso R.A."/>
            <person name="Hugenberg-Cox A.N."/>
            <person name="Hill J.T.E."/>
            <person name="Albert C.M."/>
            <person name="Tuohy J.M."/>
        </authorList>
    </citation>
    <scope>NUCLEOTIDE SEQUENCE</scope>
    <source>
        <strain evidence="9">KR-87</strain>
    </source>
</reference>
<proteinExistence type="predicted"/>
<accession>A0AAU7U8Z4</accession>
<dbReference type="KEGG" id="dsc:ABOD76_14630"/>
<dbReference type="SUPFAM" id="SSF46626">
    <property type="entry name" value="Cytochrome c"/>
    <property type="match status" value="1"/>
</dbReference>
<protein>
    <submittedName>
        <fullName evidence="9">C-type cytochrome</fullName>
    </submittedName>
</protein>
<evidence type="ECO:0000259" key="8">
    <source>
        <dbReference type="PROSITE" id="PS51007"/>
    </source>
</evidence>
<organism evidence="9">
    <name type="scientific">Deinococcus sonorensis KR-87</name>
    <dbReference type="NCBI Taxonomy" id="694439"/>
    <lineage>
        <taxon>Bacteria</taxon>
        <taxon>Thermotogati</taxon>
        <taxon>Deinococcota</taxon>
        <taxon>Deinococci</taxon>
        <taxon>Deinococcales</taxon>
        <taxon>Deinococcaceae</taxon>
        <taxon>Deinococcus</taxon>
    </lineage>
</organism>
<keyword evidence="4" id="KW-0249">Electron transport</keyword>
<evidence type="ECO:0000313" key="9">
    <source>
        <dbReference type="EMBL" id="XBV84674.1"/>
    </source>
</evidence>
<gene>
    <name evidence="9" type="ORF">ABOD76_14630</name>
</gene>
<dbReference type="EMBL" id="CP158299">
    <property type="protein sequence ID" value="XBV84674.1"/>
    <property type="molecule type" value="Genomic_DNA"/>
</dbReference>
<dbReference type="InterPro" id="IPR036909">
    <property type="entry name" value="Cyt_c-like_dom_sf"/>
</dbReference>
<dbReference type="AlphaFoldDB" id="A0AAU7U8Z4"/>
<evidence type="ECO:0000256" key="2">
    <source>
        <dbReference type="ARBA" id="ARBA00022617"/>
    </source>
</evidence>
<keyword evidence="5 6" id="KW-0408">Iron</keyword>
<dbReference type="PROSITE" id="PS51007">
    <property type="entry name" value="CYTC"/>
    <property type="match status" value="1"/>
</dbReference>
<feature type="compositionally biased region" description="Polar residues" evidence="7">
    <location>
        <begin position="59"/>
        <end position="81"/>
    </location>
</feature>
<keyword evidence="2 6" id="KW-0349">Heme</keyword>
<dbReference type="PANTHER" id="PTHR37823:SF1">
    <property type="entry name" value="CYTOCHROME C-553-LIKE"/>
    <property type="match status" value="1"/>
</dbReference>
<dbReference type="RefSeq" id="WP_350242711.1">
    <property type="nucleotide sequence ID" value="NZ_CP158299.1"/>
</dbReference>
<feature type="compositionally biased region" description="Low complexity" evidence="7">
    <location>
        <begin position="33"/>
        <end position="43"/>
    </location>
</feature>
<sequence>MKNTFAVSMTVLLALTLGGSILGYRIATREEQPAASISSAASEASKETSNEPATAPVSPDTTTASNTQAPADASGNQTEGASSGAGTGKAPTAPTDGTSVGQQPSGQNSQAVGNAEQGRAVFASASCAGCHGANGGGGIGPALNVADGPKSWTLDQFQLALRERQAPDRKLNPPMPQFSPDQVSDADVANLLAYIKTLN</sequence>
<dbReference type="Pfam" id="PF00034">
    <property type="entry name" value="Cytochrom_C"/>
    <property type="match status" value="1"/>
</dbReference>
<evidence type="ECO:0000256" key="5">
    <source>
        <dbReference type="ARBA" id="ARBA00023004"/>
    </source>
</evidence>
<keyword evidence="1" id="KW-0813">Transport</keyword>
<dbReference type="PANTHER" id="PTHR37823">
    <property type="entry name" value="CYTOCHROME C-553-LIKE"/>
    <property type="match status" value="1"/>
</dbReference>
<feature type="compositionally biased region" description="Polar residues" evidence="7">
    <location>
        <begin position="95"/>
        <end position="112"/>
    </location>
</feature>
<evidence type="ECO:0000256" key="4">
    <source>
        <dbReference type="ARBA" id="ARBA00022982"/>
    </source>
</evidence>
<evidence type="ECO:0000256" key="7">
    <source>
        <dbReference type="SAM" id="MobiDB-lite"/>
    </source>
</evidence>
<dbReference type="InterPro" id="IPR009056">
    <property type="entry name" value="Cyt_c-like_dom"/>
</dbReference>
<feature type="region of interest" description="Disordered" evidence="7">
    <location>
        <begin position="32"/>
        <end position="114"/>
    </location>
</feature>
<feature type="domain" description="Cytochrome c" evidence="8">
    <location>
        <begin position="113"/>
        <end position="199"/>
    </location>
</feature>
<evidence type="ECO:0000256" key="6">
    <source>
        <dbReference type="PROSITE-ProRule" id="PRU00433"/>
    </source>
</evidence>
<dbReference type="GO" id="GO:0020037">
    <property type="term" value="F:heme binding"/>
    <property type="evidence" value="ECO:0007669"/>
    <property type="project" value="InterPro"/>
</dbReference>
<dbReference type="GO" id="GO:0046872">
    <property type="term" value="F:metal ion binding"/>
    <property type="evidence" value="ECO:0007669"/>
    <property type="project" value="UniProtKB-KW"/>
</dbReference>
<evidence type="ECO:0000256" key="3">
    <source>
        <dbReference type="ARBA" id="ARBA00022723"/>
    </source>
</evidence>
<evidence type="ECO:0000256" key="1">
    <source>
        <dbReference type="ARBA" id="ARBA00022448"/>
    </source>
</evidence>
<keyword evidence="3 6" id="KW-0479">Metal-binding</keyword>
<dbReference type="Gene3D" id="1.10.760.10">
    <property type="entry name" value="Cytochrome c-like domain"/>
    <property type="match status" value="1"/>
</dbReference>